<dbReference type="PROSITE" id="PS51747">
    <property type="entry name" value="CYT_DCMP_DEAMINASES_2"/>
    <property type="match status" value="1"/>
</dbReference>
<dbReference type="InterPro" id="IPR016192">
    <property type="entry name" value="APOBEC/CMP_deaminase_Zn-bd"/>
</dbReference>
<evidence type="ECO:0000256" key="3">
    <source>
        <dbReference type="ARBA" id="ARBA00022723"/>
    </source>
</evidence>
<evidence type="ECO:0000259" key="6">
    <source>
        <dbReference type="PROSITE" id="PS51747"/>
    </source>
</evidence>
<gene>
    <name evidence="7" type="ORF">SAMN05216167_101225</name>
</gene>
<dbReference type="Gene3D" id="3.40.140.10">
    <property type="entry name" value="Cytidine Deaminase, domain 2"/>
    <property type="match status" value="1"/>
</dbReference>
<dbReference type="GO" id="GO:0008270">
    <property type="term" value="F:zinc ion binding"/>
    <property type="evidence" value="ECO:0007669"/>
    <property type="project" value="InterPro"/>
</dbReference>
<keyword evidence="3" id="KW-0479">Metal-binding</keyword>
<dbReference type="EMBL" id="FOLQ01000001">
    <property type="protein sequence ID" value="SFB98424.1"/>
    <property type="molecule type" value="Genomic_DNA"/>
</dbReference>
<proteinExistence type="inferred from homology"/>
<dbReference type="SUPFAM" id="SSF53927">
    <property type="entry name" value="Cytidine deaminase-like"/>
    <property type="match status" value="1"/>
</dbReference>
<evidence type="ECO:0000256" key="5">
    <source>
        <dbReference type="ARBA" id="ARBA00022833"/>
    </source>
</evidence>
<sequence>MQARSYLGCMGLLAKHSVNWRTNAYLYQMLRTADSPAKPRFDDIFMELAVNLARRSHCIKAQVGAVLTRDTRIISIGYNGPPAGTHNCDVEFPGVGCPRDSKGSCSLALHAEQNAILYAAKNGSEIEGSTIYVTLSPCIACARIIYSMKIARVIFLHSYAEYKGIGSDEGVDFLRRFGVSVERYVAGEGVTLLAEPPIPAKKP</sequence>
<dbReference type="InterPro" id="IPR002125">
    <property type="entry name" value="CMP_dCMP_dom"/>
</dbReference>
<keyword evidence="5" id="KW-0862">Zinc</keyword>
<dbReference type="CDD" id="cd01286">
    <property type="entry name" value="deoxycytidylate_deaminase"/>
    <property type="match status" value="1"/>
</dbReference>
<protein>
    <submittedName>
        <fullName evidence="7">dCMP deaminase</fullName>
    </submittedName>
</protein>
<dbReference type="AlphaFoldDB" id="A0A1I1FGJ9"/>
<keyword evidence="8" id="KW-1185">Reference proteome</keyword>
<dbReference type="InterPro" id="IPR016193">
    <property type="entry name" value="Cytidine_deaminase-like"/>
</dbReference>
<dbReference type="GO" id="GO:0004132">
    <property type="term" value="F:dCMP deaminase activity"/>
    <property type="evidence" value="ECO:0007669"/>
    <property type="project" value="TreeGrafter"/>
</dbReference>
<dbReference type="Pfam" id="PF00383">
    <property type="entry name" value="dCMP_cyt_deam_1"/>
    <property type="match status" value="1"/>
</dbReference>
<dbReference type="PANTHER" id="PTHR11086:SF18">
    <property type="entry name" value="DEOXYCYTIDYLATE DEAMINASE"/>
    <property type="match status" value="1"/>
</dbReference>
<name>A0A1I1FGJ9_9BACT</name>
<keyword evidence="4" id="KW-0378">Hydrolase</keyword>
<organism evidence="7 8">
    <name type="scientific">Spirosoma endophyticum</name>
    <dbReference type="NCBI Taxonomy" id="662367"/>
    <lineage>
        <taxon>Bacteria</taxon>
        <taxon>Pseudomonadati</taxon>
        <taxon>Bacteroidota</taxon>
        <taxon>Cytophagia</taxon>
        <taxon>Cytophagales</taxon>
        <taxon>Cytophagaceae</taxon>
        <taxon>Spirosoma</taxon>
    </lineage>
</organism>
<dbReference type="GO" id="GO:0005737">
    <property type="term" value="C:cytoplasm"/>
    <property type="evidence" value="ECO:0007669"/>
    <property type="project" value="TreeGrafter"/>
</dbReference>
<feature type="domain" description="CMP/dCMP-type deaminase" evidence="6">
    <location>
        <begin position="40"/>
        <end position="169"/>
    </location>
</feature>
<evidence type="ECO:0000256" key="4">
    <source>
        <dbReference type="ARBA" id="ARBA00022801"/>
    </source>
</evidence>
<evidence type="ECO:0000313" key="7">
    <source>
        <dbReference type="EMBL" id="SFB98424.1"/>
    </source>
</evidence>
<evidence type="ECO:0000256" key="2">
    <source>
        <dbReference type="ARBA" id="ARBA00006576"/>
    </source>
</evidence>
<dbReference type="InterPro" id="IPR015517">
    <property type="entry name" value="dCMP_deaminase-rel"/>
</dbReference>
<dbReference type="PANTHER" id="PTHR11086">
    <property type="entry name" value="DEOXYCYTIDYLATE DEAMINASE-RELATED"/>
    <property type="match status" value="1"/>
</dbReference>
<reference evidence="7 8" key="1">
    <citation type="submission" date="2016-10" db="EMBL/GenBank/DDBJ databases">
        <authorList>
            <person name="de Groot N.N."/>
        </authorList>
    </citation>
    <scope>NUCLEOTIDE SEQUENCE [LARGE SCALE GENOMIC DNA]</scope>
    <source>
        <strain evidence="7 8">DSM 26130</strain>
    </source>
</reference>
<evidence type="ECO:0000256" key="1">
    <source>
        <dbReference type="ARBA" id="ARBA00001947"/>
    </source>
</evidence>
<dbReference type="Proteomes" id="UP000198598">
    <property type="component" value="Unassembled WGS sequence"/>
</dbReference>
<dbReference type="STRING" id="662367.SAMN05216167_101225"/>
<comment type="cofactor">
    <cofactor evidence="1">
        <name>Zn(2+)</name>
        <dbReference type="ChEBI" id="CHEBI:29105"/>
    </cofactor>
</comment>
<dbReference type="PROSITE" id="PS00903">
    <property type="entry name" value="CYT_DCMP_DEAMINASES_1"/>
    <property type="match status" value="1"/>
</dbReference>
<comment type="similarity">
    <text evidence="2">Belongs to the cytidine and deoxycytidylate deaminase family.</text>
</comment>
<evidence type="ECO:0000313" key="8">
    <source>
        <dbReference type="Proteomes" id="UP000198598"/>
    </source>
</evidence>
<dbReference type="InterPro" id="IPR035105">
    <property type="entry name" value="Deoxycytidylate_deaminase_dom"/>
</dbReference>
<accession>A0A1I1FGJ9</accession>